<dbReference type="Gene3D" id="1.20.1050.10">
    <property type="match status" value="1"/>
</dbReference>
<dbReference type="Gene3D" id="3.40.30.10">
    <property type="entry name" value="Glutaredoxin"/>
    <property type="match status" value="1"/>
</dbReference>
<keyword evidence="7" id="KW-1185">Reference proteome</keyword>
<evidence type="ECO:0000259" key="5">
    <source>
        <dbReference type="PROSITE" id="PS50405"/>
    </source>
</evidence>
<reference evidence="6" key="1">
    <citation type="submission" date="2023-03" db="EMBL/GenBank/DDBJ databases">
        <title>Massive genome expansion in bonnet fungi (Mycena s.s.) driven by repeated elements and novel gene families across ecological guilds.</title>
        <authorList>
            <consortium name="Lawrence Berkeley National Laboratory"/>
            <person name="Harder C.B."/>
            <person name="Miyauchi S."/>
            <person name="Viragh M."/>
            <person name="Kuo A."/>
            <person name="Thoen E."/>
            <person name="Andreopoulos B."/>
            <person name="Lu D."/>
            <person name="Skrede I."/>
            <person name="Drula E."/>
            <person name="Henrissat B."/>
            <person name="Morin E."/>
            <person name="Kohler A."/>
            <person name="Barry K."/>
            <person name="LaButti K."/>
            <person name="Morin E."/>
            <person name="Salamov A."/>
            <person name="Lipzen A."/>
            <person name="Mereny Z."/>
            <person name="Hegedus B."/>
            <person name="Baldrian P."/>
            <person name="Stursova M."/>
            <person name="Weitz H."/>
            <person name="Taylor A."/>
            <person name="Grigoriev I.V."/>
            <person name="Nagy L.G."/>
            <person name="Martin F."/>
            <person name="Kauserud H."/>
        </authorList>
    </citation>
    <scope>NUCLEOTIDE SEQUENCE</scope>
    <source>
        <strain evidence="6">CBHHK188m</strain>
    </source>
</reference>
<dbReference type="EMBL" id="JARJLG010000114">
    <property type="protein sequence ID" value="KAJ7743049.1"/>
    <property type="molecule type" value="Genomic_DNA"/>
</dbReference>
<comment type="caution">
    <text evidence="6">The sequence shown here is derived from an EMBL/GenBank/DDBJ whole genome shotgun (WGS) entry which is preliminary data.</text>
</comment>
<dbReference type="InterPro" id="IPR010987">
    <property type="entry name" value="Glutathione-S-Trfase_C-like"/>
</dbReference>
<protein>
    <recommendedName>
        <fullName evidence="1">glutathione transferase</fullName>
        <ecNumber evidence="1">2.5.1.18</ecNumber>
    </recommendedName>
</protein>
<dbReference type="GO" id="GO:0006749">
    <property type="term" value="P:glutathione metabolic process"/>
    <property type="evidence" value="ECO:0007669"/>
    <property type="project" value="TreeGrafter"/>
</dbReference>
<proteinExistence type="predicted"/>
<dbReference type="InterPro" id="IPR036282">
    <property type="entry name" value="Glutathione-S-Trfase_C_sf"/>
</dbReference>
<dbReference type="GO" id="GO:0004364">
    <property type="term" value="F:glutathione transferase activity"/>
    <property type="evidence" value="ECO:0007669"/>
    <property type="project" value="UniProtKB-EC"/>
</dbReference>
<dbReference type="GO" id="GO:0043295">
    <property type="term" value="F:glutathione binding"/>
    <property type="evidence" value="ECO:0007669"/>
    <property type="project" value="TreeGrafter"/>
</dbReference>
<dbReference type="SUPFAM" id="SSF47616">
    <property type="entry name" value="GST C-terminal domain-like"/>
    <property type="match status" value="1"/>
</dbReference>
<evidence type="ECO:0000259" key="4">
    <source>
        <dbReference type="PROSITE" id="PS50404"/>
    </source>
</evidence>
<dbReference type="PROSITE" id="PS50405">
    <property type="entry name" value="GST_CTER"/>
    <property type="match status" value="1"/>
</dbReference>
<accession>A0AAD7IJI8</accession>
<dbReference type="EC" id="2.5.1.18" evidence="1"/>
<name>A0AAD7IJI8_9AGAR</name>
<evidence type="ECO:0000256" key="1">
    <source>
        <dbReference type="ARBA" id="ARBA00012452"/>
    </source>
</evidence>
<dbReference type="PANTHER" id="PTHR43900">
    <property type="entry name" value="GLUTATHIONE S-TRANSFERASE RHO"/>
    <property type="match status" value="1"/>
</dbReference>
<dbReference type="InterPro" id="IPR004046">
    <property type="entry name" value="GST_C"/>
</dbReference>
<evidence type="ECO:0000313" key="7">
    <source>
        <dbReference type="Proteomes" id="UP001215280"/>
    </source>
</evidence>
<evidence type="ECO:0000256" key="2">
    <source>
        <dbReference type="ARBA" id="ARBA00022679"/>
    </source>
</evidence>
<feature type="domain" description="GST N-terminal" evidence="4">
    <location>
        <begin position="1"/>
        <end position="39"/>
    </location>
</feature>
<gene>
    <name evidence="6" type="ORF">DFH07DRAFT_777541</name>
</gene>
<dbReference type="PROSITE" id="PS50404">
    <property type="entry name" value="GST_NTER"/>
    <property type="match status" value="1"/>
</dbReference>
<comment type="catalytic activity">
    <reaction evidence="3">
        <text>RX + glutathione = an S-substituted glutathione + a halide anion + H(+)</text>
        <dbReference type="Rhea" id="RHEA:16437"/>
        <dbReference type="ChEBI" id="CHEBI:15378"/>
        <dbReference type="ChEBI" id="CHEBI:16042"/>
        <dbReference type="ChEBI" id="CHEBI:17792"/>
        <dbReference type="ChEBI" id="CHEBI:57925"/>
        <dbReference type="ChEBI" id="CHEBI:90779"/>
        <dbReference type="EC" id="2.5.1.18"/>
    </reaction>
</comment>
<dbReference type="Proteomes" id="UP001215280">
    <property type="component" value="Unassembled WGS sequence"/>
</dbReference>
<sequence>MFDRCEHGDHARPEDDDGFILYESRAICPYIAAKHPESGLIPTDPRANALFEQAAAAELTNFDPSASKAGLELFRKSFGAPCDPAVVAEQLEILDKKLDAYDAILSKQRYMAGDTFTLVDLFYLPYAPLVQLDESNIMTKKPNVARWYKKLVARPAWLAVNGGAETTTSY</sequence>
<organism evidence="6 7">
    <name type="scientific">Mycena maculata</name>
    <dbReference type="NCBI Taxonomy" id="230809"/>
    <lineage>
        <taxon>Eukaryota</taxon>
        <taxon>Fungi</taxon>
        <taxon>Dikarya</taxon>
        <taxon>Basidiomycota</taxon>
        <taxon>Agaricomycotina</taxon>
        <taxon>Agaricomycetes</taxon>
        <taxon>Agaricomycetidae</taxon>
        <taxon>Agaricales</taxon>
        <taxon>Marasmiineae</taxon>
        <taxon>Mycenaceae</taxon>
        <taxon>Mycena</taxon>
    </lineage>
</organism>
<keyword evidence="2" id="KW-0808">Transferase</keyword>
<evidence type="ECO:0000313" key="6">
    <source>
        <dbReference type="EMBL" id="KAJ7743049.1"/>
    </source>
</evidence>
<dbReference type="InterPro" id="IPR004045">
    <property type="entry name" value="Glutathione_S-Trfase_N"/>
</dbReference>
<evidence type="ECO:0000256" key="3">
    <source>
        <dbReference type="ARBA" id="ARBA00047960"/>
    </source>
</evidence>
<dbReference type="PANTHER" id="PTHR43900:SF3">
    <property type="entry name" value="GLUTATHIONE S-TRANSFERASE RHO"/>
    <property type="match status" value="1"/>
</dbReference>
<feature type="domain" description="GST C-terminal" evidence="5">
    <location>
        <begin position="44"/>
        <end position="170"/>
    </location>
</feature>
<dbReference type="GO" id="GO:0005737">
    <property type="term" value="C:cytoplasm"/>
    <property type="evidence" value="ECO:0007669"/>
    <property type="project" value="TreeGrafter"/>
</dbReference>
<dbReference type="AlphaFoldDB" id="A0AAD7IJI8"/>
<dbReference type="Pfam" id="PF00043">
    <property type="entry name" value="GST_C"/>
    <property type="match status" value="1"/>
</dbReference>